<dbReference type="HOGENOM" id="CLU_3074125_0_0_1"/>
<gene>
    <name evidence="1" type="ORF">COCCADRAFT_113656</name>
</gene>
<name>W6XMC5_COCC2</name>
<dbReference type="KEGG" id="bze:COCCADRAFT_113656"/>
<evidence type="ECO:0000313" key="2">
    <source>
        <dbReference type="Proteomes" id="UP000053841"/>
    </source>
</evidence>
<evidence type="ECO:0000313" key="1">
    <source>
        <dbReference type="EMBL" id="EUC26678.1"/>
    </source>
</evidence>
<dbReference type="AlphaFoldDB" id="W6XMC5"/>
<feature type="non-terminal residue" evidence="1">
    <location>
        <position position="1"/>
    </location>
</feature>
<dbReference type="Proteomes" id="UP000053841">
    <property type="component" value="Unassembled WGS sequence"/>
</dbReference>
<dbReference type="GeneID" id="19144671"/>
<dbReference type="EMBL" id="KI965220">
    <property type="protein sequence ID" value="EUC26678.1"/>
    <property type="molecule type" value="Genomic_DNA"/>
</dbReference>
<proteinExistence type="predicted"/>
<sequence length="53" mass="5910">NVVLTSKSLLIITKLSYNQLLRYTSTTSKSLYIKLSKGTPIIENLSDSIDSTF</sequence>
<accession>W6XMC5</accession>
<protein>
    <submittedName>
        <fullName evidence="1">Uncharacterized protein</fullName>
    </submittedName>
</protein>
<organism evidence="1 2">
    <name type="scientific">Cochliobolus carbonum (strain 26-R-13)</name>
    <name type="common">Maize leaf spot fungus</name>
    <name type="synonym">Bipolaris zeicola</name>
    <dbReference type="NCBI Taxonomy" id="930089"/>
    <lineage>
        <taxon>Eukaryota</taxon>
        <taxon>Fungi</taxon>
        <taxon>Dikarya</taxon>
        <taxon>Ascomycota</taxon>
        <taxon>Pezizomycotina</taxon>
        <taxon>Dothideomycetes</taxon>
        <taxon>Pleosporomycetidae</taxon>
        <taxon>Pleosporales</taxon>
        <taxon>Pleosporineae</taxon>
        <taxon>Pleosporaceae</taxon>
        <taxon>Bipolaris</taxon>
    </lineage>
</organism>
<keyword evidence="2" id="KW-1185">Reference proteome</keyword>
<reference evidence="1 2" key="1">
    <citation type="journal article" date="2013" name="PLoS Genet.">
        <title>Comparative genome structure, secondary metabolite, and effector coding capacity across Cochliobolus pathogens.</title>
        <authorList>
            <person name="Condon B.J."/>
            <person name="Leng Y."/>
            <person name="Wu D."/>
            <person name="Bushley K.E."/>
            <person name="Ohm R.A."/>
            <person name="Otillar R."/>
            <person name="Martin J."/>
            <person name="Schackwitz W."/>
            <person name="Grimwood J."/>
            <person name="MohdZainudin N."/>
            <person name="Xue C."/>
            <person name="Wang R."/>
            <person name="Manning V.A."/>
            <person name="Dhillon B."/>
            <person name="Tu Z.J."/>
            <person name="Steffenson B.J."/>
            <person name="Salamov A."/>
            <person name="Sun H."/>
            <person name="Lowry S."/>
            <person name="LaButti K."/>
            <person name="Han J."/>
            <person name="Copeland A."/>
            <person name="Lindquist E."/>
            <person name="Barry K."/>
            <person name="Schmutz J."/>
            <person name="Baker S.E."/>
            <person name="Ciuffetti L.M."/>
            <person name="Grigoriev I.V."/>
            <person name="Zhong S."/>
            <person name="Turgeon B.G."/>
        </authorList>
    </citation>
    <scope>NUCLEOTIDE SEQUENCE [LARGE SCALE GENOMIC DNA]</scope>
    <source>
        <strain evidence="1 2">26-R-13</strain>
    </source>
</reference>
<dbReference type="RefSeq" id="XP_007719017.1">
    <property type="nucleotide sequence ID" value="XM_007720827.1"/>
</dbReference>